<dbReference type="RefSeq" id="WP_074230775.1">
    <property type="nucleotide sequence ID" value="NZ_FSRQ01000002.1"/>
</dbReference>
<name>A0A1N6HMA3_9FLAO</name>
<evidence type="ECO:0000313" key="3">
    <source>
        <dbReference type="Proteomes" id="UP000184782"/>
    </source>
</evidence>
<proteinExistence type="predicted"/>
<evidence type="ECO:0000313" key="2">
    <source>
        <dbReference type="EMBL" id="SIO20866.1"/>
    </source>
</evidence>
<organism evidence="2 3">
    <name type="scientific">Chryseobacterium scophthalmum</name>
    <dbReference type="NCBI Taxonomy" id="59733"/>
    <lineage>
        <taxon>Bacteria</taxon>
        <taxon>Pseudomonadati</taxon>
        <taxon>Bacteroidota</taxon>
        <taxon>Flavobacteriia</taxon>
        <taxon>Flavobacteriales</taxon>
        <taxon>Weeksellaceae</taxon>
        <taxon>Chryseobacterium group</taxon>
        <taxon>Chryseobacterium</taxon>
    </lineage>
</organism>
<feature type="region of interest" description="Disordered" evidence="1">
    <location>
        <begin position="92"/>
        <end position="115"/>
    </location>
</feature>
<dbReference type="AlphaFoldDB" id="A0A1N6HMA3"/>
<dbReference type="STRING" id="59733.SAMN05421769_2659"/>
<gene>
    <name evidence="2" type="ORF">SAMN05421769_2659</name>
</gene>
<sequence length="115" mass="13365">MGASKNIEKLSNENFDDWLHSLGYLYPLCERHLKRFDTLYQDYDFKLKNQKVSIESIIDGTFCEVSRTVEIKLDSFTSTEISSLKMVARKGGENIPDHIKEKMKKNNKKKKGDSE</sequence>
<protein>
    <submittedName>
        <fullName evidence="2">Uncharacterized protein</fullName>
    </submittedName>
</protein>
<feature type="compositionally biased region" description="Basic residues" evidence="1">
    <location>
        <begin position="101"/>
        <end position="115"/>
    </location>
</feature>
<dbReference type="OrthoDB" id="797644at2"/>
<accession>A0A1N6HMA3</accession>
<keyword evidence="3" id="KW-1185">Reference proteome</keyword>
<evidence type="ECO:0000256" key="1">
    <source>
        <dbReference type="SAM" id="MobiDB-lite"/>
    </source>
</evidence>
<reference evidence="3" key="1">
    <citation type="submission" date="2016-12" db="EMBL/GenBank/DDBJ databases">
        <authorList>
            <person name="Varghese N."/>
            <person name="Submissions S."/>
        </authorList>
    </citation>
    <scope>NUCLEOTIDE SEQUENCE [LARGE SCALE GENOMIC DNA]</scope>
    <source>
        <strain evidence="3">DSM 16779</strain>
    </source>
</reference>
<dbReference type="Proteomes" id="UP000184782">
    <property type="component" value="Unassembled WGS sequence"/>
</dbReference>
<dbReference type="EMBL" id="FSRQ01000002">
    <property type="protein sequence ID" value="SIO20866.1"/>
    <property type="molecule type" value="Genomic_DNA"/>
</dbReference>